<dbReference type="EMBL" id="VUMZ01000010">
    <property type="protein sequence ID" value="MST52555.1"/>
    <property type="molecule type" value="Genomic_DNA"/>
</dbReference>
<sequence length="78" mass="8888">MEMIGYLGKKVDLTCKDGKQFSGYIFEVLDAEDSDIGKDCVDIDPIDSDCIIEIPVDDMTIKERKYLLKELRALKEVL</sequence>
<dbReference type="AlphaFoldDB" id="A0A6L5Y7R9"/>
<organism evidence="1 2">
    <name type="scientific">Hornefia butyriciproducens</name>
    <dbReference type="NCBI Taxonomy" id="2652293"/>
    <lineage>
        <taxon>Bacteria</taxon>
        <taxon>Bacillati</taxon>
        <taxon>Bacillota</taxon>
        <taxon>Clostridia</taxon>
        <taxon>Peptostreptococcales</taxon>
        <taxon>Anaerovoracaceae</taxon>
        <taxon>Hornefia</taxon>
    </lineage>
</organism>
<proteinExistence type="predicted"/>
<keyword evidence="2" id="KW-1185">Reference proteome</keyword>
<name>A0A6L5Y7R9_9FIRM</name>
<protein>
    <submittedName>
        <fullName evidence="1">Uncharacterized protein</fullName>
    </submittedName>
</protein>
<dbReference type="GeneID" id="303115576"/>
<accession>A0A6L5Y7R9</accession>
<dbReference type="RefSeq" id="WP_154574949.1">
    <property type="nucleotide sequence ID" value="NZ_VUMZ01000010.1"/>
</dbReference>
<evidence type="ECO:0000313" key="2">
    <source>
        <dbReference type="Proteomes" id="UP000474676"/>
    </source>
</evidence>
<evidence type="ECO:0000313" key="1">
    <source>
        <dbReference type="EMBL" id="MST52555.1"/>
    </source>
</evidence>
<comment type="caution">
    <text evidence="1">The sequence shown here is derived from an EMBL/GenBank/DDBJ whole genome shotgun (WGS) entry which is preliminary data.</text>
</comment>
<reference evidence="1 2" key="1">
    <citation type="submission" date="2019-08" db="EMBL/GenBank/DDBJ databases">
        <title>In-depth cultivation of the pig gut microbiome towards novel bacterial diversity and tailored functional studies.</title>
        <authorList>
            <person name="Wylensek D."/>
            <person name="Hitch T.C.A."/>
            <person name="Clavel T."/>
        </authorList>
    </citation>
    <scope>NUCLEOTIDE SEQUENCE [LARGE SCALE GENOMIC DNA]</scope>
    <source>
        <strain evidence="1 2">WCA-MUC-591-APC-3H</strain>
    </source>
</reference>
<gene>
    <name evidence="1" type="ORF">FYJ64_09600</name>
</gene>
<dbReference type="Proteomes" id="UP000474676">
    <property type="component" value="Unassembled WGS sequence"/>
</dbReference>